<dbReference type="Proteomes" id="UP000664144">
    <property type="component" value="Unassembled WGS sequence"/>
</dbReference>
<organism evidence="1 2">
    <name type="scientific">Hymenobacter telluris</name>
    <dbReference type="NCBI Taxonomy" id="2816474"/>
    <lineage>
        <taxon>Bacteria</taxon>
        <taxon>Pseudomonadati</taxon>
        <taxon>Bacteroidota</taxon>
        <taxon>Cytophagia</taxon>
        <taxon>Cytophagales</taxon>
        <taxon>Hymenobacteraceae</taxon>
        <taxon>Hymenobacter</taxon>
    </lineage>
</organism>
<comment type="caution">
    <text evidence="1">The sequence shown here is derived from an EMBL/GenBank/DDBJ whole genome shotgun (WGS) entry which is preliminary data.</text>
</comment>
<proteinExistence type="predicted"/>
<evidence type="ECO:0000313" key="1">
    <source>
        <dbReference type="EMBL" id="MBO0356703.1"/>
    </source>
</evidence>
<evidence type="ECO:0000313" key="2">
    <source>
        <dbReference type="Proteomes" id="UP000664144"/>
    </source>
</evidence>
<sequence length="141" mass="16251">MELVNFAIGGNYIDLEWPNGGYADLHNDYDFSQLTYVPAEARLILSWQKSSGEWAKNASVQALHLLFEGVSYMQVKARDPDYPTSEDDCLRDICRTPPEERADFDNLWEDRSPPTDYDLQLVFQSEWGIKVNADTVRLQLE</sequence>
<accession>A0A939ESL0</accession>
<gene>
    <name evidence="1" type="ORF">J0X19_01980</name>
</gene>
<name>A0A939ESL0_9BACT</name>
<dbReference type="EMBL" id="JAFLQZ010000001">
    <property type="protein sequence ID" value="MBO0356703.1"/>
    <property type="molecule type" value="Genomic_DNA"/>
</dbReference>
<protein>
    <submittedName>
        <fullName evidence="1">Uncharacterized protein</fullName>
    </submittedName>
</protein>
<dbReference type="RefSeq" id="WP_206980217.1">
    <property type="nucleotide sequence ID" value="NZ_JAFLQZ010000001.1"/>
</dbReference>
<reference evidence="1" key="1">
    <citation type="submission" date="2021-03" db="EMBL/GenBank/DDBJ databases">
        <authorList>
            <person name="Kim M.K."/>
        </authorList>
    </citation>
    <scope>NUCLEOTIDE SEQUENCE</scope>
    <source>
        <strain evidence="1">BT186</strain>
    </source>
</reference>
<dbReference type="AlphaFoldDB" id="A0A939ESL0"/>
<keyword evidence="2" id="KW-1185">Reference proteome</keyword>